<feature type="transmembrane region" description="Helical" evidence="6">
    <location>
        <begin position="458"/>
        <end position="479"/>
    </location>
</feature>
<dbReference type="Pfam" id="PF01566">
    <property type="entry name" value="Nramp"/>
    <property type="match status" value="1"/>
</dbReference>
<dbReference type="InterPro" id="IPR001046">
    <property type="entry name" value="NRAMP_fam"/>
</dbReference>
<comment type="subcellular location">
    <subcellularLocation>
        <location evidence="1">Membrane</location>
        <topology evidence="1">Multi-pass membrane protein</topology>
    </subcellularLocation>
</comment>
<evidence type="ECO:0000256" key="5">
    <source>
        <dbReference type="SAM" id="MobiDB-lite"/>
    </source>
</evidence>
<comment type="caution">
    <text evidence="7">The sequence shown here is derived from an EMBL/GenBank/DDBJ whole genome shotgun (WGS) entry which is preliminary data.</text>
</comment>
<feature type="transmembrane region" description="Helical" evidence="6">
    <location>
        <begin position="169"/>
        <end position="191"/>
    </location>
</feature>
<protein>
    <submittedName>
        <fullName evidence="7">NRAMP family Mn2+/Fe2+ transporter</fullName>
    </submittedName>
</protein>
<dbReference type="NCBIfam" id="NF037982">
    <property type="entry name" value="Nramp_1"/>
    <property type="match status" value="1"/>
</dbReference>
<evidence type="ECO:0000256" key="3">
    <source>
        <dbReference type="ARBA" id="ARBA00022989"/>
    </source>
</evidence>
<dbReference type="PATRIC" id="fig|1227490.4.peg.1915"/>
<keyword evidence="3 6" id="KW-1133">Transmembrane helix</keyword>
<evidence type="ECO:0000256" key="4">
    <source>
        <dbReference type="ARBA" id="ARBA00023136"/>
    </source>
</evidence>
<dbReference type="GO" id="GO:0016020">
    <property type="term" value="C:membrane"/>
    <property type="evidence" value="ECO:0007669"/>
    <property type="project" value="UniProtKB-SubCell"/>
</dbReference>
<sequence length="492" mass="52398">MADRNEDRQSGNETHSSGNGQPGGRTEPGGDSRSDGGTVTDGEDHVDLDYPSDDWAGFFRNHFGPSMLWALIGIGGSHIVLGPTMGATFGLFAIWVFAFIYLVKYGAWELGIRYNYGIGGNPVEAYDQLPGPANWMQWYTLGVFVIGYAAITAGVGLSSAALVSPLVPLSVPQTFVVLVGIAGALVVFARYTLLEKILLGFTIVLGILLVLGAVVGPPSLDVVAETAISPDLGGERTVVFVGLFAAAAGFAPTGFSTSVLIGSWSTAKGEGASQLRDADLDPDDERYHDYIREWIRTGRRDFNIGYAFSFLLVAAMIVLSSNVLYPTPLDDANFAYELGQVLSDSFGEWSFWAMLVGGFAALYSTVITLLDGASRAAGDISPMVLGDRSPDSETVRRAVVCTTVVASSVVVLALGNVPVTFVVTVAAILAVTESLFYPANWYVVKKNLPEAFQPSRTWVAYYALSLLAVVVFGLMGAAAQLNLVPELLDVLR</sequence>
<evidence type="ECO:0000256" key="2">
    <source>
        <dbReference type="ARBA" id="ARBA00022692"/>
    </source>
</evidence>
<keyword evidence="4 6" id="KW-0472">Membrane</keyword>
<feature type="transmembrane region" description="Helical" evidence="6">
    <location>
        <begin position="237"/>
        <end position="261"/>
    </location>
</feature>
<feature type="transmembrane region" description="Helical" evidence="6">
    <location>
        <begin position="304"/>
        <end position="325"/>
    </location>
</feature>
<accession>M0BJG5</accession>
<dbReference type="RefSeq" id="WP_007701357.1">
    <property type="nucleotide sequence ID" value="NZ_AOIQ01000014.1"/>
</dbReference>
<dbReference type="GO" id="GO:0046873">
    <property type="term" value="F:metal ion transmembrane transporter activity"/>
    <property type="evidence" value="ECO:0007669"/>
    <property type="project" value="InterPro"/>
</dbReference>
<dbReference type="Proteomes" id="UP000011560">
    <property type="component" value="Unassembled WGS sequence"/>
</dbReference>
<evidence type="ECO:0000256" key="1">
    <source>
        <dbReference type="ARBA" id="ARBA00004141"/>
    </source>
</evidence>
<feature type="transmembrane region" description="Helical" evidence="6">
    <location>
        <begin position="138"/>
        <end position="163"/>
    </location>
</feature>
<feature type="transmembrane region" description="Helical" evidence="6">
    <location>
        <begin position="419"/>
        <end position="437"/>
    </location>
</feature>
<evidence type="ECO:0000313" key="7">
    <source>
        <dbReference type="EMBL" id="ELZ11011.1"/>
    </source>
</evidence>
<evidence type="ECO:0000313" key="8">
    <source>
        <dbReference type="Proteomes" id="UP000011560"/>
    </source>
</evidence>
<feature type="transmembrane region" description="Helical" evidence="6">
    <location>
        <begin position="394"/>
        <end position="413"/>
    </location>
</feature>
<keyword evidence="8" id="KW-1185">Reference proteome</keyword>
<keyword evidence="2 6" id="KW-0812">Transmembrane</keyword>
<feature type="compositionally biased region" description="Basic and acidic residues" evidence="5">
    <location>
        <begin position="1"/>
        <end position="10"/>
    </location>
</feature>
<proteinExistence type="predicted"/>
<feature type="transmembrane region" description="Helical" evidence="6">
    <location>
        <begin position="198"/>
        <end position="217"/>
    </location>
</feature>
<evidence type="ECO:0000256" key="6">
    <source>
        <dbReference type="SAM" id="Phobius"/>
    </source>
</evidence>
<dbReference type="AlphaFoldDB" id="M0BJG5"/>
<feature type="transmembrane region" description="Helical" evidence="6">
    <location>
        <begin position="351"/>
        <end position="373"/>
    </location>
</feature>
<feature type="transmembrane region" description="Helical" evidence="6">
    <location>
        <begin position="63"/>
        <end position="81"/>
    </location>
</feature>
<name>M0BJG5_9EURY</name>
<organism evidence="7 8">
    <name type="scientific">Halovivax asiaticus JCM 14624</name>
    <dbReference type="NCBI Taxonomy" id="1227490"/>
    <lineage>
        <taxon>Archaea</taxon>
        <taxon>Methanobacteriati</taxon>
        <taxon>Methanobacteriota</taxon>
        <taxon>Stenosarchaea group</taxon>
        <taxon>Halobacteria</taxon>
        <taxon>Halobacteriales</taxon>
        <taxon>Natrialbaceae</taxon>
        <taxon>Halovivax</taxon>
    </lineage>
</organism>
<dbReference type="EMBL" id="AOIQ01000014">
    <property type="protein sequence ID" value="ELZ11011.1"/>
    <property type="molecule type" value="Genomic_DNA"/>
</dbReference>
<feature type="transmembrane region" description="Helical" evidence="6">
    <location>
        <begin position="87"/>
        <end position="103"/>
    </location>
</feature>
<feature type="region of interest" description="Disordered" evidence="5">
    <location>
        <begin position="1"/>
        <end position="45"/>
    </location>
</feature>
<reference evidence="7 8" key="1">
    <citation type="journal article" date="2014" name="PLoS Genet.">
        <title>Phylogenetically driven sequencing of extremely halophilic archaea reveals strategies for static and dynamic osmo-response.</title>
        <authorList>
            <person name="Becker E.A."/>
            <person name="Seitzer P.M."/>
            <person name="Tritt A."/>
            <person name="Larsen D."/>
            <person name="Krusor M."/>
            <person name="Yao A.I."/>
            <person name="Wu D."/>
            <person name="Madern D."/>
            <person name="Eisen J.A."/>
            <person name="Darling A.E."/>
            <person name="Facciotti M.T."/>
        </authorList>
    </citation>
    <scope>NUCLEOTIDE SEQUENCE [LARGE SCALE GENOMIC DNA]</scope>
    <source>
        <strain evidence="7 8">JCM 14624</strain>
    </source>
</reference>
<dbReference type="STRING" id="1227490.C479_09378"/>
<gene>
    <name evidence="7" type="ORF">C479_09378</name>
</gene>